<keyword evidence="7" id="KW-1185">Reference proteome</keyword>
<dbReference type="EMBL" id="PXVD01000010">
    <property type="protein sequence ID" value="MDJ1371212.1"/>
    <property type="molecule type" value="Genomic_DNA"/>
</dbReference>
<evidence type="ECO:0000256" key="4">
    <source>
        <dbReference type="ARBA" id="ARBA00023163"/>
    </source>
</evidence>
<dbReference type="InterPro" id="IPR036388">
    <property type="entry name" value="WH-like_DNA-bd_sf"/>
</dbReference>
<keyword evidence="3" id="KW-0238">DNA-binding</keyword>
<dbReference type="SUPFAM" id="SSF46785">
    <property type="entry name" value="Winged helix' DNA-binding domain"/>
    <property type="match status" value="1"/>
</dbReference>
<sequence length="293" mass="31954">MELRQLRYFLAVAEELHFGRAAERLRVSQPPLSVAVKSLEDELGVSLFNRSTRRVTLTPEGELLQRRVTPILEDLDQVASEVADVRKGLRGLLRIGYVSSASYTILPRAVQLFQGRLPLIDLQLNPLTSGEQLERMRDGGIDLGIVRDQSAVPGLRLEPVLEERLVVVLPVEHPLSRFETVKVEQLEGEPLVLFAHELMPGYVTRITEVLEANGAMPRVVQRIVHQETVLGLVAAGVGLSVLPESVARISMPGVAVRPLAGDPISRLQLAAPGTLAPAARAFAECVRDASAAV</sequence>
<organism evidence="6 7">
    <name type="scientific">Gulosibacter molinativorax</name>
    <dbReference type="NCBI Taxonomy" id="256821"/>
    <lineage>
        <taxon>Bacteria</taxon>
        <taxon>Bacillati</taxon>
        <taxon>Actinomycetota</taxon>
        <taxon>Actinomycetes</taxon>
        <taxon>Micrococcales</taxon>
        <taxon>Microbacteriaceae</taxon>
        <taxon>Gulosibacter</taxon>
    </lineage>
</organism>
<dbReference type="PANTHER" id="PTHR30346">
    <property type="entry name" value="TRANSCRIPTIONAL DUAL REGULATOR HCAR-RELATED"/>
    <property type="match status" value="1"/>
</dbReference>
<evidence type="ECO:0000256" key="3">
    <source>
        <dbReference type="ARBA" id="ARBA00023125"/>
    </source>
</evidence>
<dbReference type="InterPro" id="IPR036390">
    <property type="entry name" value="WH_DNA-bd_sf"/>
</dbReference>
<proteinExistence type="inferred from homology"/>
<dbReference type="Gene3D" id="1.10.10.10">
    <property type="entry name" value="Winged helix-like DNA-binding domain superfamily/Winged helix DNA-binding domain"/>
    <property type="match status" value="1"/>
</dbReference>
<gene>
    <name evidence="6" type="ORF">C7K25_07495</name>
</gene>
<dbReference type="SUPFAM" id="SSF53850">
    <property type="entry name" value="Periplasmic binding protein-like II"/>
    <property type="match status" value="1"/>
</dbReference>
<dbReference type="CDD" id="cd08414">
    <property type="entry name" value="PBP2_LTTR_aromatics_like"/>
    <property type="match status" value="1"/>
</dbReference>
<keyword evidence="4" id="KW-0804">Transcription</keyword>
<dbReference type="Pfam" id="PF03466">
    <property type="entry name" value="LysR_substrate"/>
    <property type="match status" value="1"/>
</dbReference>
<name>A0ABT7C7S8_9MICO</name>
<dbReference type="RefSeq" id="WP_026936847.1">
    <property type="nucleotide sequence ID" value="NZ_CP028426.1"/>
</dbReference>
<evidence type="ECO:0000256" key="2">
    <source>
        <dbReference type="ARBA" id="ARBA00023015"/>
    </source>
</evidence>
<accession>A0ABT7C7S8</accession>
<dbReference type="PROSITE" id="PS50931">
    <property type="entry name" value="HTH_LYSR"/>
    <property type="match status" value="1"/>
</dbReference>
<comment type="caution">
    <text evidence="6">The sequence shown here is derived from an EMBL/GenBank/DDBJ whole genome shotgun (WGS) entry which is preliminary data.</text>
</comment>
<keyword evidence="2" id="KW-0805">Transcription regulation</keyword>
<dbReference type="Proteomes" id="UP001170379">
    <property type="component" value="Unassembled WGS sequence"/>
</dbReference>
<dbReference type="Pfam" id="PF00126">
    <property type="entry name" value="HTH_1"/>
    <property type="match status" value="1"/>
</dbReference>
<evidence type="ECO:0000313" key="7">
    <source>
        <dbReference type="Proteomes" id="UP001170379"/>
    </source>
</evidence>
<reference evidence="6" key="1">
    <citation type="submission" date="2018-03" db="EMBL/GenBank/DDBJ databases">
        <authorList>
            <person name="Nunes O.C."/>
            <person name="Lopes A.R."/>
            <person name="Froufe H."/>
            <person name="Munoz-Merida A."/>
            <person name="Barroso C."/>
            <person name="Egas C."/>
        </authorList>
    </citation>
    <scope>NUCLEOTIDE SEQUENCE</scope>
    <source>
        <strain evidence="6">ON4</strain>
    </source>
</reference>
<protein>
    <submittedName>
        <fullName evidence="6">LysR family transcriptional regulator</fullName>
    </submittedName>
</protein>
<evidence type="ECO:0000313" key="6">
    <source>
        <dbReference type="EMBL" id="MDJ1371212.1"/>
    </source>
</evidence>
<comment type="similarity">
    <text evidence="1">Belongs to the LysR transcriptional regulatory family.</text>
</comment>
<dbReference type="InterPro" id="IPR005119">
    <property type="entry name" value="LysR_subst-bd"/>
</dbReference>
<dbReference type="PRINTS" id="PR00039">
    <property type="entry name" value="HTHLYSR"/>
</dbReference>
<feature type="domain" description="HTH lysR-type" evidence="5">
    <location>
        <begin position="1"/>
        <end position="58"/>
    </location>
</feature>
<evidence type="ECO:0000256" key="1">
    <source>
        <dbReference type="ARBA" id="ARBA00009437"/>
    </source>
</evidence>
<reference evidence="6" key="2">
    <citation type="journal article" date="2022" name="Sci. Rep.">
        <title>In silico prediction of the enzymes involved in the degradation of the herbicide molinate by Gulosibacter molinativorax ON4T.</title>
        <authorList>
            <person name="Lopes A.R."/>
            <person name="Bunin E."/>
            <person name="Viana A.T."/>
            <person name="Froufe H."/>
            <person name="Munoz-Merida A."/>
            <person name="Pinho D."/>
            <person name="Figueiredo J."/>
            <person name="Barroso C."/>
            <person name="Vaz-Moreira I."/>
            <person name="Bellanger X."/>
            <person name="Egas C."/>
            <person name="Nunes O.C."/>
        </authorList>
    </citation>
    <scope>NUCLEOTIDE SEQUENCE</scope>
    <source>
        <strain evidence="6">ON4</strain>
    </source>
</reference>
<dbReference type="InterPro" id="IPR000847">
    <property type="entry name" value="LysR_HTH_N"/>
</dbReference>
<dbReference type="PANTHER" id="PTHR30346:SF28">
    <property type="entry name" value="HTH-TYPE TRANSCRIPTIONAL REGULATOR CYNR"/>
    <property type="match status" value="1"/>
</dbReference>
<evidence type="ECO:0000259" key="5">
    <source>
        <dbReference type="PROSITE" id="PS50931"/>
    </source>
</evidence>
<dbReference type="Gene3D" id="3.40.190.10">
    <property type="entry name" value="Periplasmic binding protein-like II"/>
    <property type="match status" value="2"/>
</dbReference>